<dbReference type="Proteomes" id="UP001163223">
    <property type="component" value="Chromosome"/>
</dbReference>
<sequence length="285" mass="31081">MTAAIRTMVENGFTMEQALFAAGLMEEELRTIERPQRTARQDRNRRYYERKKAGLAGASYSDASDDRKTLSDASDGSKTVSDAFQTGEGAAEPSLPQKEKSPPAPPLEKNTPTHPIPFEAGESAKPAGRGRAKPDAAKASLPDFIRPEVERGFREFRRKAGVPLTERAIQLVSKQLVEIRERGGDPNEALDLCCERGWRTVKVDWYLADLASRAAPAPRGAGPPRQPSSPASPRLPASLKANIQQALRNLGNDQRPPPPRSADDYGSSRTIDGDFTPVGGGRRRP</sequence>
<name>A0ACD4NJ39_9HYPH</name>
<protein>
    <submittedName>
        <fullName evidence="1">Uncharacterized protein</fullName>
    </submittedName>
</protein>
<dbReference type="EMBL" id="CP113520">
    <property type="protein sequence ID" value="WAJ26877.1"/>
    <property type="molecule type" value="Genomic_DNA"/>
</dbReference>
<keyword evidence="2" id="KW-1185">Reference proteome</keyword>
<evidence type="ECO:0000313" key="2">
    <source>
        <dbReference type="Proteomes" id="UP001163223"/>
    </source>
</evidence>
<reference evidence="1" key="1">
    <citation type="submission" date="2022-11" db="EMBL/GenBank/DDBJ databases">
        <title>beta-Carotene-producing bacterium, Jeongeuplla avenae sp. nov., alleviates the salt stress of Arabidopsis seedlings.</title>
        <authorList>
            <person name="Jiang L."/>
            <person name="Lee J."/>
        </authorList>
    </citation>
    <scope>NUCLEOTIDE SEQUENCE</scope>
    <source>
        <strain evidence="1">DY_R2A_6</strain>
    </source>
</reference>
<evidence type="ECO:0000313" key="1">
    <source>
        <dbReference type="EMBL" id="WAJ26877.1"/>
    </source>
</evidence>
<accession>A0ACD4NJ39</accession>
<gene>
    <name evidence="1" type="ORF">OXU80_18680</name>
</gene>
<proteinExistence type="predicted"/>
<organism evidence="1 2">
    <name type="scientific">Antarcticirhabdus aurantiaca</name>
    <dbReference type="NCBI Taxonomy" id="2606717"/>
    <lineage>
        <taxon>Bacteria</taxon>
        <taxon>Pseudomonadati</taxon>
        <taxon>Pseudomonadota</taxon>
        <taxon>Alphaproteobacteria</taxon>
        <taxon>Hyphomicrobiales</taxon>
        <taxon>Aurantimonadaceae</taxon>
        <taxon>Antarcticirhabdus</taxon>
    </lineage>
</organism>